<protein>
    <submittedName>
        <fullName evidence="1">Uncharacterized protein</fullName>
    </submittedName>
</protein>
<sequence>MELISHEDKLRKDQSKWDDIQLQALAVTNLLQYKPEFVKYALESLCRLSTNAFRVESNIGNGPIGICLDPLLARANHHCNQMQP</sequence>
<comment type="caution">
    <text evidence="1">The sequence shown here is derived from an EMBL/GenBank/DDBJ whole genome shotgun (WGS) entry which is preliminary data.</text>
</comment>
<reference evidence="1 2" key="1">
    <citation type="submission" date="2018-06" db="EMBL/GenBank/DDBJ databases">
        <title>Genome Sequence of the Brown Rot Fungal Pathogen Monilinia fructigena.</title>
        <authorList>
            <person name="Landi L."/>
            <person name="De Miccolis Angelini R.M."/>
            <person name="Pollastro S."/>
            <person name="Abate D."/>
            <person name="Faretra F."/>
            <person name="Romanazzi G."/>
        </authorList>
    </citation>
    <scope>NUCLEOTIDE SEQUENCE [LARGE SCALE GENOMIC DNA]</scope>
    <source>
        <strain evidence="1 2">Mfrg269</strain>
    </source>
</reference>
<dbReference type="AlphaFoldDB" id="A0A395J1N6"/>
<evidence type="ECO:0000313" key="1">
    <source>
        <dbReference type="EMBL" id="RAL66390.1"/>
    </source>
</evidence>
<dbReference type="Proteomes" id="UP000249056">
    <property type="component" value="Unassembled WGS sequence"/>
</dbReference>
<gene>
    <name evidence="1" type="ORF">DID88_006081</name>
</gene>
<name>A0A395J1N6_9HELO</name>
<accession>A0A395J1N6</accession>
<dbReference type="OrthoDB" id="5945798at2759"/>
<evidence type="ECO:0000313" key="2">
    <source>
        <dbReference type="Proteomes" id="UP000249056"/>
    </source>
</evidence>
<organism evidence="1 2">
    <name type="scientific">Monilinia fructigena</name>
    <dbReference type="NCBI Taxonomy" id="38457"/>
    <lineage>
        <taxon>Eukaryota</taxon>
        <taxon>Fungi</taxon>
        <taxon>Dikarya</taxon>
        <taxon>Ascomycota</taxon>
        <taxon>Pezizomycotina</taxon>
        <taxon>Leotiomycetes</taxon>
        <taxon>Helotiales</taxon>
        <taxon>Sclerotiniaceae</taxon>
        <taxon>Monilinia</taxon>
    </lineage>
</organism>
<dbReference type="EMBL" id="QKRW01000006">
    <property type="protein sequence ID" value="RAL66390.1"/>
    <property type="molecule type" value="Genomic_DNA"/>
</dbReference>
<proteinExistence type="predicted"/>
<keyword evidence="2" id="KW-1185">Reference proteome</keyword>